<evidence type="ECO:0000256" key="5">
    <source>
        <dbReference type="ARBA" id="ARBA00023242"/>
    </source>
</evidence>
<evidence type="ECO:0000313" key="9">
    <source>
        <dbReference type="Proteomes" id="UP000036987"/>
    </source>
</evidence>
<dbReference type="GO" id="GO:0005634">
    <property type="term" value="C:nucleus"/>
    <property type="evidence" value="ECO:0000318"/>
    <property type="project" value="GO_Central"/>
</dbReference>
<evidence type="ECO:0000256" key="3">
    <source>
        <dbReference type="ARBA" id="ARBA00022454"/>
    </source>
</evidence>
<dbReference type="OMA" id="PRYCKIT"/>
<name>A0A0K9PHN5_ZOSMR</name>
<feature type="domain" description="Telomere-associated protein Rif1 N-terminal" evidence="7">
    <location>
        <begin position="33"/>
        <end position="378"/>
    </location>
</feature>
<keyword evidence="3" id="KW-0158">Chromosome</keyword>
<organism evidence="8 9">
    <name type="scientific">Zostera marina</name>
    <name type="common">Eelgrass</name>
    <dbReference type="NCBI Taxonomy" id="29655"/>
    <lineage>
        <taxon>Eukaryota</taxon>
        <taxon>Viridiplantae</taxon>
        <taxon>Streptophyta</taxon>
        <taxon>Embryophyta</taxon>
        <taxon>Tracheophyta</taxon>
        <taxon>Spermatophyta</taxon>
        <taxon>Magnoliopsida</taxon>
        <taxon>Liliopsida</taxon>
        <taxon>Zosteraceae</taxon>
        <taxon>Zostera</taxon>
    </lineage>
</organism>
<dbReference type="GO" id="GO:0000723">
    <property type="term" value="P:telomere maintenance"/>
    <property type="evidence" value="ECO:0000318"/>
    <property type="project" value="GO_Central"/>
</dbReference>
<dbReference type="EMBL" id="LFYR01000834">
    <property type="protein sequence ID" value="KMZ68573.1"/>
    <property type="molecule type" value="Genomic_DNA"/>
</dbReference>
<evidence type="ECO:0000256" key="1">
    <source>
        <dbReference type="ARBA" id="ARBA00004123"/>
    </source>
</evidence>
<dbReference type="STRING" id="29655.A0A0K9PHN5"/>
<dbReference type="PANTHER" id="PTHR22928">
    <property type="entry name" value="TELOMERE-ASSOCIATED PROTEIN RIF1"/>
    <property type="match status" value="1"/>
</dbReference>
<comment type="caution">
    <text evidence="8">The sequence shown here is derived from an EMBL/GenBank/DDBJ whole genome shotgun (WGS) entry which is preliminary data.</text>
</comment>
<proteinExistence type="predicted"/>
<gene>
    <name evidence="8" type="ORF">ZOSMA_237G00350</name>
</gene>
<evidence type="ECO:0000256" key="4">
    <source>
        <dbReference type="ARBA" id="ARBA00022895"/>
    </source>
</evidence>
<dbReference type="InterPro" id="IPR016024">
    <property type="entry name" value="ARM-type_fold"/>
</dbReference>
<dbReference type="PANTHER" id="PTHR22928:SF3">
    <property type="entry name" value="TELOMERE-ASSOCIATED PROTEIN RIF1"/>
    <property type="match status" value="1"/>
</dbReference>
<evidence type="ECO:0000259" key="7">
    <source>
        <dbReference type="Pfam" id="PF12231"/>
    </source>
</evidence>
<dbReference type="Proteomes" id="UP000036987">
    <property type="component" value="Unassembled WGS sequence"/>
</dbReference>
<keyword evidence="9" id="KW-1185">Reference proteome</keyword>
<keyword evidence="6" id="KW-0131">Cell cycle</keyword>
<evidence type="ECO:0000313" key="8">
    <source>
        <dbReference type="EMBL" id="KMZ68573.1"/>
    </source>
</evidence>
<protein>
    <recommendedName>
        <fullName evidence="7">Telomere-associated protein Rif1 N-terminal domain-containing protein</fullName>
    </recommendedName>
</protein>
<keyword evidence="5" id="KW-0539">Nucleus</keyword>
<comment type="subcellular location">
    <subcellularLocation>
        <location evidence="2">Chromosome</location>
        <location evidence="2">Telomere</location>
    </subcellularLocation>
    <subcellularLocation>
        <location evidence="1">Nucleus</location>
    </subcellularLocation>
</comment>
<accession>A0A0K9PHN5</accession>
<dbReference type="AlphaFoldDB" id="A0A0K9PHN5"/>
<dbReference type="GO" id="GO:0000781">
    <property type="term" value="C:chromosome, telomeric region"/>
    <property type="evidence" value="ECO:0007669"/>
    <property type="project" value="UniProtKB-SubCell"/>
</dbReference>
<reference evidence="9" key="1">
    <citation type="journal article" date="2016" name="Nature">
        <title>The genome of the seagrass Zostera marina reveals angiosperm adaptation to the sea.</title>
        <authorList>
            <person name="Olsen J.L."/>
            <person name="Rouze P."/>
            <person name="Verhelst B."/>
            <person name="Lin Y.-C."/>
            <person name="Bayer T."/>
            <person name="Collen J."/>
            <person name="Dattolo E."/>
            <person name="De Paoli E."/>
            <person name="Dittami S."/>
            <person name="Maumus F."/>
            <person name="Michel G."/>
            <person name="Kersting A."/>
            <person name="Lauritano C."/>
            <person name="Lohaus R."/>
            <person name="Toepel M."/>
            <person name="Tonon T."/>
            <person name="Vanneste K."/>
            <person name="Amirebrahimi M."/>
            <person name="Brakel J."/>
            <person name="Bostroem C."/>
            <person name="Chovatia M."/>
            <person name="Grimwood J."/>
            <person name="Jenkins J.W."/>
            <person name="Jueterbock A."/>
            <person name="Mraz A."/>
            <person name="Stam W.T."/>
            <person name="Tice H."/>
            <person name="Bornberg-Bauer E."/>
            <person name="Green P.J."/>
            <person name="Pearson G.A."/>
            <person name="Procaccini G."/>
            <person name="Duarte C.M."/>
            <person name="Schmutz J."/>
            <person name="Reusch T.B.H."/>
            <person name="Van de Peer Y."/>
        </authorList>
    </citation>
    <scope>NUCLEOTIDE SEQUENCE [LARGE SCALE GENOMIC DNA]</scope>
    <source>
        <strain evidence="9">cv. Finnish</strain>
    </source>
</reference>
<dbReference type="Pfam" id="PF12231">
    <property type="entry name" value="Rif1_N"/>
    <property type="match status" value="1"/>
</dbReference>
<sequence>MADVMMKLESITSILLPSPSMQPTQALENRAFAYESLLELQRHHASQPFDRLPIQTLNLLPTIVMDISMQDEELAALALKCLGFSIYHPSIVFGIPEVSGYMVLKSLSKLIINTKMKAICNLGVWCLSVQQFKFPIVDSFLHSILRAIVHAMENPFGSLSVTYEATQAVVKLASQFSDKMKEMACIWVPPIYKRLVSVDKKERDMSERCMIKIESIIFPPALTLSKIVNIDLNQTLYTKLVDMIQDNAQILKAIQAWKWYIKLLGPSSIKKRNIINKMLKVPEKTFSDPNSQVLTATLVIYDSPPQVAWESLIDILVPRQILDVDALTCTFHFNPPNVDILRRINLLMNPLLKIMSSKWDASALSSCLNTWYHLLHKLEFFTTHWSVLSIVLEPVLDAVFIKGPGDKNIWIWDSCVQLFDEFVQSQAYGEVKSSYPSKNMSSPSHIDSKATGNNHFIEWPHWELSDVGYFLMIIRKLADKKLMIHLSVEKRILSFDAALRIFKSLLKSIQYELRVSNDCLIKSCISAILCLARELVEYLISTSTDIIHWSFLHTSLQFVDAIISEVDHSILSSTLYSVALDIDYIRKLQSAKDIRDPKVPGIIFLSWTDMVTPMVYLTVLYFCVAAHSLSKFPETDELFNALSESKIIFYPCVSLDNLEAIISILYMHGRKLIPDMIFSLKMWKMLSENLEGYLCTANDLVPLFIPKLNEPSYNVMHKFLCYPVYTYIVSCSFCEPVRMGVVMLPMKHEIKFDSFLKTWRSLLDSSLCALQADASAMSSFVEGLCRFLLQFLDGDATILQTNDLDMNEGKSQPNFIIVICVEVLICIEKQIHYLQSKNFQPSIFDIKLIKITVTFVSRFLLLSLPVIKVNPRAHKMIIPRMFSSMTSIFCCCCKYDTPLTMEEISNPLVAWLSPSTSIFENNFKQESMLINEIQLLWTNILEFMQRTKPSIIFDSHLLKFQAPLFQVTLDHPYYPISAPTVSFWNATYGKKQNLHHPLCLLPILQKLSIKGVITGVMVGISVSSMNPNEEKTVNHTKLGHESMEMMQFVQTNKRVKVIEQGRMNTVLKQCPMRRTPRCIMKLLRKR</sequence>
<keyword evidence="4" id="KW-0779">Telomere</keyword>
<dbReference type="OrthoDB" id="5399929at2759"/>
<dbReference type="SUPFAM" id="SSF48371">
    <property type="entry name" value="ARM repeat"/>
    <property type="match status" value="1"/>
</dbReference>
<evidence type="ECO:0000256" key="2">
    <source>
        <dbReference type="ARBA" id="ARBA00004574"/>
    </source>
</evidence>
<dbReference type="InterPro" id="IPR022031">
    <property type="entry name" value="Rif1_N"/>
</dbReference>
<evidence type="ECO:0000256" key="6">
    <source>
        <dbReference type="ARBA" id="ARBA00023306"/>
    </source>
</evidence>